<comment type="caution">
    <text evidence="2">The sequence shown here is derived from an EMBL/GenBank/DDBJ whole genome shotgun (WGS) entry which is preliminary data.</text>
</comment>
<evidence type="ECO:0000313" key="2">
    <source>
        <dbReference type="EMBL" id="GEU29933.1"/>
    </source>
</evidence>
<dbReference type="AlphaFoldDB" id="A0A699GJS9"/>
<evidence type="ECO:0000256" key="1">
    <source>
        <dbReference type="SAM" id="MobiDB-lite"/>
    </source>
</evidence>
<organism evidence="2">
    <name type="scientific">Tanacetum cinerariifolium</name>
    <name type="common">Dalmatian daisy</name>
    <name type="synonym">Chrysanthemum cinerariifolium</name>
    <dbReference type="NCBI Taxonomy" id="118510"/>
    <lineage>
        <taxon>Eukaryota</taxon>
        <taxon>Viridiplantae</taxon>
        <taxon>Streptophyta</taxon>
        <taxon>Embryophyta</taxon>
        <taxon>Tracheophyta</taxon>
        <taxon>Spermatophyta</taxon>
        <taxon>Magnoliopsida</taxon>
        <taxon>eudicotyledons</taxon>
        <taxon>Gunneridae</taxon>
        <taxon>Pentapetalae</taxon>
        <taxon>asterids</taxon>
        <taxon>campanulids</taxon>
        <taxon>Asterales</taxon>
        <taxon>Asteraceae</taxon>
        <taxon>Asteroideae</taxon>
        <taxon>Anthemideae</taxon>
        <taxon>Anthemidinae</taxon>
        <taxon>Tanacetum</taxon>
    </lineage>
</organism>
<proteinExistence type="predicted"/>
<name>A0A699GJS9_TANCI</name>
<dbReference type="EMBL" id="BKCJ010000113">
    <property type="protein sequence ID" value="GEU29933.1"/>
    <property type="molecule type" value="Genomic_DNA"/>
</dbReference>
<sequence length="530" mass="59159">MLLKDQPSRQQMMLGQLVQNKMLDGSGRSRNDDMRHVDPSIEHLIQVKYGQIPHQGQLNELVELMARAKHGQMSSLEHQMLQREQLQGRQLPMDLRQMVELEEERQLASAWSLDGGRSNRDLYDPNMLPYERSLSMPGGGLGINSDVLNSLSRAQNIAPDTYHPSHLDMMEGHDGQISNEWMDSRIQQLHVDNERQKRDMETKRNLEDPSLWMSTGSNDDISKRLLMELLHQKQANQHTGPLSINSGSSFERRQPSFNISDQQVGLNQNHPFTVGSYGSNAGASMDESILGYKGSGSLREGSPFFGVNGLSQAVYTNPMEQEFLAMEEKRRLVKDEGSIMKGRSAEKQEIMTQQSGITTLDHSGMSVNALGRHNSLEIGGFHNDNVGPTDSFSGEVKERMTVTSNRPENILLRRPPVSRAASSHDGLSELAPNLDVRGRATPFMISPEGGRHESGGNLSNQVIENTTTSNKDVRYRRTSSYSDADVSETASFSDTLNVSYECCRRFSKDGGGTRARQHKGLVSSSQLELM</sequence>
<feature type="region of interest" description="Disordered" evidence="1">
    <location>
        <begin position="509"/>
        <end position="530"/>
    </location>
</feature>
<dbReference type="PANTHER" id="PTHR46992:SF1">
    <property type="entry name" value="GYF DOMAIN-CONTAINING PROTEIN"/>
    <property type="match status" value="1"/>
</dbReference>
<protein>
    <submittedName>
        <fullName evidence="2">Uncharacterized protein</fullName>
    </submittedName>
</protein>
<dbReference type="PANTHER" id="PTHR46992">
    <property type="entry name" value="GYF DOMAIN-CONTAINING PROTEIN"/>
    <property type="match status" value="1"/>
</dbReference>
<gene>
    <name evidence="2" type="ORF">Tci_001911</name>
</gene>
<accession>A0A699GJS9</accession>
<reference evidence="2" key="1">
    <citation type="journal article" date="2019" name="Sci. Rep.">
        <title>Draft genome of Tanacetum cinerariifolium, the natural source of mosquito coil.</title>
        <authorList>
            <person name="Yamashiro T."/>
            <person name="Shiraishi A."/>
            <person name="Satake H."/>
            <person name="Nakayama K."/>
        </authorList>
    </citation>
    <scope>NUCLEOTIDE SEQUENCE</scope>
</reference>